<evidence type="ECO:0000256" key="5">
    <source>
        <dbReference type="ARBA" id="ARBA00023292"/>
    </source>
</evidence>
<evidence type="ECO:0000313" key="9">
    <source>
        <dbReference type="Proteomes" id="UP000694420"/>
    </source>
</evidence>
<sequence length="154" mass="16564">MASLLGAHVRALLHARGCKAFAPLILPPWAVVSGGHRVPALPSLSPSASPLACNCSGRSDECVFDRELYRSTGHGGRCLRCRDNTAGPRCERCRPNHYRWEPRAACQPCHCDAAGSLHMQCDSSGACACKATVTGWKCERCRDGFHSLGRGGCR</sequence>
<dbReference type="PANTHER" id="PTHR10574:SF240">
    <property type="entry name" value="LAMININ SUBUNIT GAMMA-3"/>
    <property type="match status" value="1"/>
</dbReference>
<organism evidence="8 9">
    <name type="scientific">Nothoprocta perdicaria</name>
    <name type="common">Chilean tinamou</name>
    <name type="synonym">Crypturus perdicarius</name>
    <dbReference type="NCBI Taxonomy" id="30464"/>
    <lineage>
        <taxon>Eukaryota</taxon>
        <taxon>Metazoa</taxon>
        <taxon>Chordata</taxon>
        <taxon>Craniata</taxon>
        <taxon>Vertebrata</taxon>
        <taxon>Euteleostomi</taxon>
        <taxon>Archelosauria</taxon>
        <taxon>Archosauria</taxon>
        <taxon>Dinosauria</taxon>
        <taxon>Saurischia</taxon>
        <taxon>Theropoda</taxon>
        <taxon>Coelurosauria</taxon>
        <taxon>Aves</taxon>
        <taxon>Palaeognathae</taxon>
        <taxon>Tinamiformes</taxon>
        <taxon>Tinamidae</taxon>
        <taxon>Nothoprocta</taxon>
    </lineage>
</organism>
<proteinExistence type="predicted"/>
<dbReference type="PROSITE" id="PS01248">
    <property type="entry name" value="EGF_LAM_1"/>
    <property type="match status" value="1"/>
</dbReference>
<feature type="domain" description="Laminin EGF-like" evidence="7">
    <location>
        <begin position="109"/>
        <end position="154"/>
    </location>
</feature>
<dbReference type="GO" id="GO:0009887">
    <property type="term" value="P:animal organ morphogenesis"/>
    <property type="evidence" value="ECO:0007669"/>
    <property type="project" value="TreeGrafter"/>
</dbReference>
<evidence type="ECO:0000256" key="2">
    <source>
        <dbReference type="ARBA" id="ARBA00022737"/>
    </source>
</evidence>
<dbReference type="FunFam" id="2.10.25.10:FF:000188">
    <property type="entry name" value="Laminin subunit gamma 2"/>
    <property type="match status" value="1"/>
</dbReference>
<evidence type="ECO:0000256" key="6">
    <source>
        <dbReference type="PROSITE-ProRule" id="PRU00460"/>
    </source>
</evidence>
<evidence type="ECO:0000313" key="8">
    <source>
        <dbReference type="Ensembl" id="ENSNPEP00000001416.1"/>
    </source>
</evidence>
<dbReference type="CDD" id="cd00055">
    <property type="entry name" value="EGF_Lam"/>
    <property type="match status" value="2"/>
</dbReference>
<reference evidence="8" key="2">
    <citation type="submission" date="2025-09" db="UniProtKB">
        <authorList>
            <consortium name="Ensembl"/>
        </authorList>
    </citation>
    <scope>IDENTIFICATION</scope>
</reference>
<feature type="disulfide bond" evidence="6">
    <location>
        <begin position="129"/>
        <end position="138"/>
    </location>
</feature>
<protein>
    <recommendedName>
        <fullName evidence="7">Laminin EGF-like domain-containing protein</fullName>
    </recommendedName>
</protein>
<evidence type="ECO:0000256" key="1">
    <source>
        <dbReference type="ARBA" id="ARBA00022729"/>
    </source>
</evidence>
<dbReference type="InterPro" id="IPR002049">
    <property type="entry name" value="LE_dom"/>
</dbReference>
<accession>A0A8C6YNE8</accession>
<evidence type="ECO:0000259" key="7">
    <source>
        <dbReference type="PROSITE" id="PS50027"/>
    </source>
</evidence>
<name>A0A8C6YNE8_NOTPE</name>
<feature type="domain" description="Laminin EGF-like" evidence="7">
    <location>
        <begin position="53"/>
        <end position="108"/>
    </location>
</feature>
<dbReference type="SUPFAM" id="SSF57196">
    <property type="entry name" value="EGF/Laminin"/>
    <property type="match status" value="2"/>
</dbReference>
<dbReference type="PROSITE" id="PS50027">
    <property type="entry name" value="EGF_LAM_2"/>
    <property type="match status" value="2"/>
</dbReference>
<dbReference type="Pfam" id="PF00053">
    <property type="entry name" value="EGF_laminin"/>
    <property type="match status" value="2"/>
</dbReference>
<keyword evidence="3 6" id="KW-1015">Disulfide bond</keyword>
<feature type="disulfide bond" evidence="6">
    <location>
        <begin position="81"/>
        <end position="90"/>
    </location>
</feature>
<keyword evidence="4" id="KW-0325">Glycoprotein</keyword>
<keyword evidence="9" id="KW-1185">Reference proteome</keyword>
<dbReference type="Gene3D" id="2.10.25.10">
    <property type="entry name" value="Laminin"/>
    <property type="match status" value="2"/>
</dbReference>
<evidence type="ECO:0000256" key="4">
    <source>
        <dbReference type="ARBA" id="ARBA00023180"/>
    </source>
</evidence>
<dbReference type="PANTHER" id="PTHR10574">
    <property type="entry name" value="NETRIN/LAMININ-RELATED"/>
    <property type="match status" value="1"/>
</dbReference>
<comment type="caution">
    <text evidence="6">Lacks conserved residue(s) required for the propagation of feature annotation.</text>
</comment>
<dbReference type="InterPro" id="IPR050440">
    <property type="entry name" value="Laminin/Netrin_ECM"/>
</dbReference>
<dbReference type="GO" id="GO:0005604">
    <property type="term" value="C:basement membrane"/>
    <property type="evidence" value="ECO:0007669"/>
    <property type="project" value="TreeGrafter"/>
</dbReference>
<dbReference type="GO" id="GO:0007411">
    <property type="term" value="P:axon guidance"/>
    <property type="evidence" value="ECO:0007669"/>
    <property type="project" value="TreeGrafter"/>
</dbReference>
<keyword evidence="5 6" id="KW-0424">Laminin EGF-like domain</keyword>
<dbReference type="SMART" id="SM00180">
    <property type="entry name" value="EGF_Lam"/>
    <property type="match status" value="2"/>
</dbReference>
<reference evidence="8" key="1">
    <citation type="submission" date="2025-08" db="UniProtKB">
        <authorList>
            <consortium name="Ensembl"/>
        </authorList>
    </citation>
    <scope>IDENTIFICATION</scope>
</reference>
<keyword evidence="1" id="KW-0732">Signal</keyword>
<dbReference type="Proteomes" id="UP000694420">
    <property type="component" value="Unplaced"/>
</dbReference>
<dbReference type="Ensembl" id="ENSNPET00000001441.1">
    <property type="protein sequence ID" value="ENSNPEP00000001416.1"/>
    <property type="gene ID" value="ENSNPEG00000001108.1"/>
</dbReference>
<dbReference type="AlphaFoldDB" id="A0A8C6YNE8"/>
<keyword evidence="2" id="KW-0677">Repeat</keyword>
<evidence type="ECO:0000256" key="3">
    <source>
        <dbReference type="ARBA" id="ARBA00023157"/>
    </source>
</evidence>
<dbReference type="GO" id="GO:0009888">
    <property type="term" value="P:tissue development"/>
    <property type="evidence" value="ECO:0007669"/>
    <property type="project" value="TreeGrafter"/>
</dbReference>
<feature type="disulfide bond" evidence="6">
    <location>
        <begin position="109"/>
        <end position="121"/>
    </location>
</feature>
<dbReference type="FunFam" id="2.10.25.10:FF:000067">
    <property type="entry name" value="Laminin subunit gamma 1"/>
    <property type="match status" value="1"/>
</dbReference>